<accession>A0A7H0SMR4</accession>
<protein>
    <submittedName>
        <fullName evidence="1">Glutaminyl-peptide cyclotransferase</fullName>
    </submittedName>
</protein>
<dbReference type="KEGG" id="cpoy:GP475_03635"/>
<evidence type="ECO:0000313" key="2">
    <source>
        <dbReference type="Proteomes" id="UP000516320"/>
    </source>
</evidence>
<dbReference type="Proteomes" id="UP000516320">
    <property type="component" value="Chromosome"/>
</dbReference>
<dbReference type="RefSeq" id="WP_187975296.1">
    <property type="nucleotide sequence ID" value="NZ_CP046884.1"/>
</dbReference>
<dbReference type="AlphaFoldDB" id="A0A7H0SMR4"/>
<name>A0A7H0SMR4_9CORY</name>
<dbReference type="PANTHER" id="PTHR31270">
    <property type="entry name" value="GLUTAMINYL-PEPTIDE CYCLOTRANSFERASE"/>
    <property type="match status" value="1"/>
</dbReference>
<keyword evidence="1" id="KW-0808">Transferase</keyword>
<dbReference type="InterPro" id="IPR007788">
    <property type="entry name" value="QCT"/>
</dbReference>
<gene>
    <name evidence="1" type="ORF">GP475_03635</name>
</gene>
<reference evidence="1 2" key="1">
    <citation type="submission" date="2019-12" db="EMBL/GenBank/DDBJ databases">
        <title>Corynebacterium sp. nov., isolated from feces of the Anser Albifrons in China.</title>
        <authorList>
            <person name="Liu Q."/>
        </authorList>
    </citation>
    <scope>NUCLEOTIDE SEQUENCE [LARGE SCALE GENOMIC DNA]</scope>
    <source>
        <strain evidence="1 2">4H37-19</strain>
    </source>
</reference>
<organism evidence="1 2">
    <name type="scientific">Corynebacterium poyangense</name>
    <dbReference type="NCBI Taxonomy" id="2684405"/>
    <lineage>
        <taxon>Bacteria</taxon>
        <taxon>Bacillati</taxon>
        <taxon>Actinomycetota</taxon>
        <taxon>Actinomycetes</taxon>
        <taxon>Mycobacteriales</taxon>
        <taxon>Corynebacteriaceae</taxon>
        <taxon>Corynebacterium</taxon>
    </lineage>
</organism>
<dbReference type="PROSITE" id="PS51257">
    <property type="entry name" value="PROKAR_LIPOPROTEIN"/>
    <property type="match status" value="1"/>
</dbReference>
<dbReference type="Pfam" id="PF05096">
    <property type="entry name" value="Glu_cyclase_2"/>
    <property type="match status" value="1"/>
</dbReference>
<proteinExistence type="predicted"/>
<dbReference type="InterPro" id="IPR011044">
    <property type="entry name" value="Quino_amine_DH_bsu"/>
</dbReference>
<sequence>MRQSTPRFATRGFGGVLLASLFLLSSCQVSPSPPSAPPVELLKPTVIQSFPFDKSSFTQGLEAESSDTLLIGTGQKGQSRVYRSTLAGQELQSSPIDPEIFGEGITRTDSAIWQLTWKDHQLIQRDVDTLMPVRRLPLPTEGWGICHQESGIYYSDGSSIVRRLNPDTLTVEEQVNVTQAGQPVPGLNELECVGNDIWANVFPTHRIVRIDSHTGAVTASVDASNLLSHADPDPNNVLNGIAFLPESGHFLLSGKRWPQLYEVRMDPVSPEN</sequence>
<dbReference type="PANTHER" id="PTHR31270:SF1">
    <property type="entry name" value="GLUTAMINYL-PEPTIDE CYCLOTRANSFERASE"/>
    <property type="match status" value="1"/>
</dbReference>
<dbReference type="GO" id="GO:0016603">
    <property type="term" value="F:glutaminyl-peptide cyclotransferase activity"/>
    <property type="evidence" value="ECO:0007669"/>
    <property type="project" value="InterPro"/>
</dbReference>
<dbReference type="SUPFAM" id="SSF50969">
    <property type="entry name" value="YVTN repeat-like/Quinoprotein amine dehydrogenase"/>
    <property type="match status" value="1"/>
</dbReference>
<dbReference type="EMBL" id="CP046884">
    <property type="protein sequence ID" value="QNQ89839.1"/>
    <property type="molecule type" value="Genomic_DNA"/>
</dbReference>
<keyword evidence="2" id="KW-1185">Reference proteome</keyword>
<evidence type="ECO:0000313" key="1">
    <source>
        <dbReference type="EMBL" id="QNQ89839.1"/>
    </source>
</evidence>